<evidence type="ECO:0000313" key="2">
    <source>
        <dbReference type="Proteomes" id="UP000807469"/>
    </source>
</evidence>
<accession>A0A9P5ZB79</accession>
<protein>
    <submittedName>
        <fullName evidence="1">Uncharacterized protein</fullName>
    </submittedName>
</protein>
<evidence type="ECO:0000313" key="1">
    <source>
        <dbReference type="EMBL" id="KAF9483299.1"/>
    </source>
</evidence>
<dbReference type="Proteomes" id="UP000807469">
    <property type="component" value="Unassembled WGS sequence"/>
</dbReference>
<dbReference type="EMBL" id="MU155155">
    <property type="protein sequence ID" value="KAF9483299.1"/>
    <property type="molecule type" value="Genomic_DNA"/>
</dbReference>
<dbReference type="AlphaFoldDB" id="A0A9P5ZB79"/>
<gene>
    <name evidence="1" type="ORF">BDN70DRAFT_990477</name>
</gene>
<proteinExistence type="predicted"/>
<comment type="caution">
    <text evidence="1">The sequence shown here is derived from an EMBL/GenBank/DDBJ whole genome shotgun (WGS) entry which is preliminary data.</text>
</comment>
<keyword evidence="2" id="KW-1185">Reference proteome</keyword>
<name>A0A9P5ZB79_9AGAR</name>
<organism evidence="1 2">
    <name type="scientific">Pholiota conissans</name>
    <dbReference type="NCBI Taxonomy" id="109636"/>
    <lineage>
        <taxon>Eukaryota</taxon>
        <taxon>Fungi</taxon>
        <taxon>Dikarya</taxon>
        <taxon>Basidiomycota</taxon>
        <taxon>Agaricomycotina</taxon>
        <taxon>Agaricomycetes</taxon>
        <taxon>Agaricomycetidae</taxon>
        <taxon>Agaricales</taxon>
        <taxon>Agaricineae</taxon>
        <taxon>Strophariaceae</taxon>
        <taxon>Pholiota</taxon>
    </lineage>
</organism>
<reference evidence="1" key="1">
    <citation type="submission" date="2020-11" db="EMBL/GenBank/DDBJ databases">
        <authorList>
            <consortium name="DOE Joint Genome Institute"/>
            <person name="Ahrendt S."/>
            <person name="Riley R."/>
            <person name="Andreopoulos W."/>
            <person name="Labutti K."/>
            <person name="Pangilinan J."/>
            <person name="Ruiz-Duenas F.J."/>
            <person name="Barrasa J.M."/>
            <person name="Sanchez-Garcia M."/>
            <person name="Camarero S."/>
            <person name="Miyauchi S."/>
            <person name="Serrano A."/>
            <person name="Linde D."/>
            <person name="Babiker R."/>
            <person name="Drula E."/>
            <person name="Ayuso-Fernandez I."/>
            <person name="Pacheco R."/>
            <person name="Padilla G."/>
            <person name="Ferreira P."/>
            <person name="Barriuso J."/>
            <person name="Kellner H."/>
            <person name="Castanera R."/>
            <person name="Alfaro M."/>
            <person name="Ramirez L."/>
            <person name="Pisabarro A.G."/>
            <person name="Kuo A."/>
            <person name="Tritt A."/>
            <person name="Lipzen A."/>
            <person name="He G."/>
            <person name="Yan M."/>
            <person name="Ng V."/>
            <person name="Cullen D."/>
            <person name="Martin F."/>
            <person name="Rosso M.-N."/>
            <person name="Henrissat B."/>
            <person name="Hibbett D."/>
            <person name="Martinez A.T."/>
            <person name="Grigoriev I.V."/>
        </authorList>
    </citation>
    <scope>NUCLEOTIDE SEQUENCE</scope>
    <source>
        <strain evidence="1">CIRM-BRFM 674</strain>
    </source>
</reference>
<sequence length="89" mass="9832">MQLMPYTGLDRCSNNDSEHWFQHEQAVVPVTIVPAVSLACLTDLQHCAVKYLACYITAAVSIRATLHPQLHQHTVGVVLVGDQYASRSL</sequence>